<organism evidence="2 3">
    <name type="scientific">Mycena rosella</name>
    <name type="common">Pink bonnet</name>
    <name type="synonym">Agaricus rosellus</name>
    <dbReference type="NCBI Taxonomy" id="1033263"/>
    <lineage>
        <taxon>Eukaryota</taxon>
        <taxon>Fungi</taxon>
        <taxon>Dikarya</taxon>
        <taxon>Basidiomycota</taxon>
        <taxon>Agaricomycotina</taxon>
        <taxon>Agaricomycetes</taxon>
        <taxon>Agaricomycetidae</taxon>
        <taxon>Agaricales</taxon>
        <taxon>Marasmiineae</taxon>
        <taxon>Mycenaceae</taxon>
        <taxon>Mycena</taxon>
    </lineage>
</organism>
<dbReference type="Proteomes" id="UP001221757">
    <property type="component" value="Unassembled WGS sequence"/>
</dbReference>
<protein>
    <recommendedName>
        <fullName evidence="4">F-box domain-containing protein</fullName>
    </recommendedName>
</protein>
<evidence type="ECO:0000313" key="3">
    <source>
        <dbReference type="Proteomes" id="UP001221757"/>
    </source>
</evidence>
<keyword evidence="1" id="KW-0175">Coiled coil</keyword>
<evidence type="ECO:0008006" key="4">
    <source>
        <dbReference type="Google" id="ProtNLM"/>
    </source>
</evidence>
<keyword evidence="3" id="KW-1185">Reference proteome</keyword>
<feature type="coiled-coil region" evidence="1">
    <location>
        <begin position="26"/>
        <end position="60"/>
    </location>
</feature>
<evidence type="ECO:0000313" key="2">
    <source>
        <dbReference type="EMBL" id="KAJ7704514.1"/>
    </source>
</evidence>
<evidence type="ECO:0000256" key="1">
    <source>
        <dbReference type="SAM" id="Coils"/>
    </source>
</evidence>
<name>A0AAD7M7E2_MYCRO</name>
<proteinExistence type="predicted"/>
<reference evidence="2" key="1">
    <citation type="submission" date="2023-03" db="EMBL/GenBank/DDBJ databases">
        <title>Massive genome expansion in bonnet fungi (Mycena s.s.) driven by repeated elements and novel gene families across ecological guilds.</title>
        <authorList>
            <consortium name="Lawrence Berkeley National Laboratory"/>
            <person name="Harder C.B."/>
            <person name="Miyauchi S."/>
            <person name="Viragh M."/>
            <person name="Kuo A."/>
            <person name="Thoen E."/>
            <person name="Andreopoulos B."/>
            <person name="Lu D."/>
            <person name="Skrede I."/>
            <person name="Drula E."/>
            <person name="Henrissat B."/>
            <person name="Morin E."/>
            <person name="Kohler A."/>
            <person name="Barry K."/>
            <person name="LaButti K."/>
            <person name="Morin E."/>
            <person name="Salamov A."/>
            <person name="Lipzen A."/>
            <person name="Mereny Z."/>
            <person name="Hegedus B."/>
            <person name="Baldrian P."/>
            <person name="Stursova M."/>
            <person name="Weitz H."/>
            <person name="Taylor A."/>
            <person name="Grigoriev I.V."/>
            <person name="Nagy L.G."/>
            <person name="Martin F."/>
            <person name="Kauserud H."/>
        </authorList>
    </citation>
    <scope>NUCLEOTIDE SEQUENCE</scope>
    <source>
        <strain evidence="2">CBHHK067</strain>
    </source>
</reference>
<accession>A0AAD7M7E2</accession>
<sequence length="203" mass="22320">MTPHTGSESGPSTTGPTEYTYTARERAADRARVERIEAQIQELQHALGALQQEKDLLQDRLGAYTYPVLTLPNEMVSEIFLHFLPTCPPIISLHSPSLLGRICRKWRDIALSTPATVEGGRSVLGQSSTASGAAVATSRSLSEAFWILSTFNSISTRTRPCGNAIRPDNYLSLRTLGANARPLSPQHRRPIPFTPVPANWDVW</sequence>
<gene>
    <name evidence="2" type="ORF">B0H17DRAFT_1126834</name>
</gene>
<dbReference type="AlphaFoldDB" id="A0AAD7M7E2"/>
<dbReference type="EMBL" id="JARKIE010000010">
    <property type="protein sequence ID" value="KAJ7704514.1"/>
    <property type="molecule type" value="Genomic_DNA"/>
</dbReference>
<comment type="caution">
    <text evidence="2">The sequence shown here is derived from an EMBL/GenBank/DDBJ whole genome shotgun (WGS) entry which is preliminary data.</text>
</comment>